<reference evidence="7 8" key="1">
    <citation type="submission" date="2018-03" db="EMBL/GenBank/DDBJ databases">
        <title>Genomic Encyclopedia of Archaeal and Bacterial Type Strains, Phase II (KMG-II): from individual species to whole genera.</title>
        <authorList>
            <person name="Goeker M."/>
        </authorList>
    </citation>
    <scope>NUCLEOTIDE SEQUENCE [LARGE SCALE GENOMIC DNA]</scope>
    <source>
        <strain evidence="7 8">DSM 19711</strain>
    </source>
</reference>
<evidence type="ECO:0000259" key="6">
    <source>
        <dbReference type="PROSITE" id="PS51296"/>
    </source>
</evidence>
<dbReference type="GO" id="GO:0008168">
    <property type="term" value="F:methyltransferase activity"/>
    <property type="evidence" value="ECO:0007669"/>
    <property type="project" value="UniProtKB-KW"/>
</dbReference>
<keyword evidence="8" id="KW-1185">Reference proteome</keyword>
<gene>
    <name evidence="7" type="ORF">CLV37_12113</name>
</gene>
<dbReference type="SUPFAM" id="SSF55961">
    <property type="entry name" value="Bet v1-like"/>
    <property type="match status" value="1"/>
</dbReference>
<dbReference type="Proteomes" id="UP000238083">
    <property type="component" value="Unassembled WGS sequence"/>
</dbReference>
<dbReference type="InterPro" id="IPR036922">
    <property type="entry name" value="Rieske_2Fe-2S_sf"/>
</dbReference>
<keyword evidence="1" id="KW-0001">2Fe-2S</keyword>
<evidence type="ECO:0000313" key="7">
    <source>
        <dbReference type="EMBL" id="PRY09073.1"/>
    </source>
</evidence>
<dbReference type="EMBL" id="PVZF01000021">
    <property type="protein sequence ID" value="PRY09073.1"/>
    <property type="molecule type" value="Genomic_DNA"/>
</dbReference>
<evidence type="ECO:0000256" key="1">
    <source>
        <dbReference type="ARBA" id="ARBA00022714"/>
    </source>
</evidence>
<dbReference type="Gene3D" id="3.90.380.10">
    <property type="entry name" value="Naphthalene 1,2-dioxygenase Alpha Subunit, Chain A, domain 1"/>
    <property type="match status" value="1"/>
</dbReference>
<feature type="domain" description="Rieske" evidence="6">
    <location>
        <begin position="22"/>
        <end position="125"/>
    </location>
</feature>
<dbReference type="PROSITE" id="PS51296">
    <property type="entry name" value="RIESKE"/>
    <property type="match status" value="1"/>
</dbReference>
<dbReference type="InterPro" id="IPR017941">
    <property type="entry name" value="Rieske_2Fe-2S"/>
</dbReference>
<dbReference type="PANTHER" id="PTHR21266">
    <property type="entry name" value="IRON-SULFUR DOMAIN CONTAINING PROTEIN"/>
    <property type="match status" value="1"/>
</dbReference>
<dbReference type="GO" id="GO:0004497">
    <property type="term" value="F:monooxygenase activity"/>
    <property type="evidence" value="ECO:0007669"/>
    <property type="project" value="UniProtKB-ARBA"/>
</dbReference>
<sequence length="384" mass="42551">MTELDAPGRVAAKIFPHPLNAWYAAAWDHEVTAKAPMARTVAGKPLALYRTRDGRPVALDDACWHRLAPLSMGTLVGGDGIQCPYHGLQYNSAGRCTLMPAQRTVNPSALVTSYPVVERYRYVWVWPGDPLLADASTIPDMHQMDSPEWAGDGLTIEAPCNYQLVLDNLMDLTHEEFVHGSSLGQAELSESEFTTRLEDDGSVTVTRWMHDVEPPPFWLKNMRDRFPGFSGRVDRWQVIHYHAPSTICIDVGVAEAGTGAPQGDRSRGVNGYVMNTITPETDTSSHYFWAFMRNYRLDSQLITTQLREGVRGVFAEDEAMLVAQQRAIDANPDKVFYSLSVDAGGMWVRRLLDRMLAAEGRAVAADETPDVTSEDTFGDTSVPS</sequence>
<name>A0A2T0QUY7_9ACTN</name>
<dbReference type="GO" id="GO:0051537">
    <property type="term" value="F:2 iron, 2 sulfur cluster binding"/>
    <property type="evidence" value="ECO:0007669"/>
    <property type="project" value="UniProtKB-KW"/>
</dbReference>
<evidence type="ECO:0000256" key="4">
    <source>
        <dbReference type="ARBA" id="ARBA00023004"/>
    </source>
</evidence>
<dbReference type="CDD" id="cd08878">
    <property type="entry name" value="RHO_alpha_C_DMO-like"/>
    <property type="match status" value="1"/>
</dbReference>
<evidence type="ECO:0000256" key="2">
    <source>
        <dbReference type="ARBA" id="ARBA00022723"/>
    </source>
</evidence>
<organism evidence="7 8">
    <name type="scientific">Kineococcus rhizosphaerae</name>
    <dbReference type="NCBI Taxonomy" id="559628"/>
    <lineage>
        <taxon>Bacteria</taxon>
        <taxon>Bacillati</taxon>
        <taxon>Actinomycetota</taxon>
        <taxon>Actinomycetes</taxon>
        <taxon>Kineosporiales</taxon>
        <taxon>Kineosporiaceae</taxon>
        <taxon>Kineococcus</taxon>
    </lineage>
</organism>
<dbReference type="SUPFAM" id="SSF50022">
    <property type="entry name" value="ISP domain"/>
    <property type="match status" value="1"/>
</dbReference>
<dbReference type="PANTHER" id="PTHR21266:SF60">
    <property type="entry name" value="3-KETOSTEROID-9-ALPHA-MONOOXYGENASE, OXYGENASE COMPONENT"/>
    <property type="match status" value="1"/>
</dbReference>
<evidence type="ECO:0000256" key="3">
    <source>
        <dbReference type="ARBA" id="ARBA00023002"/>
    </source>
</evidence>
<dbReference type="GO" id="GO:0016705">
    <property type="term" value="F:oxidoreductase activity, acting on paired donors, with incorporation or reduction of molecular oxygen"/>
    <property type="evidence" value="ECO:0007669"/>
    <property type="project" value="UniProtKB-ARBA"/>
</dbReference>
<keyword evidence="3" id="KW-0560">Oxidoreductase</keyword>
<dbReference type="RefSeq" id="WP_211298948.1">
    <property type="nucleotide sequence ID" value="NZ_PVZF01000021.1"/>
</dbReference>
<dbReference type="AlphaFoldDB" id="A0A2T0QUY7"/>
<protein>
    <submittedName>
        <fullName evidence="7">Vanillate demethylase subunit A</fullName>
    </submittedName>
</protein>
<accession>A0A2T0QUY7</accession>
<dbReference type="Gene3D" id="2.102.10.10">
    <property type="entry name" value="Rieske [2Fe-2S] iron-sulphur domain"/>
    <property type="match status" value="1"/>
</dbReference>
<comment type="caution">
    <text evidence="7">The sequence shown here is derived from an EMBL/GenBank/DDBJ whole genome shotgun (WGS) entry which is preliminary data.</text>
</comment>
<proteinExistence type="predicted"/>
<evidence type="ECO:0000256" key="5">
    <source>
        <dbReference type="ARBA" id="ARBA00023014"/>
    </source>
</evidence>
<keyword evidence="5" id="KW-0411">Iron-sulfur</keyword>
<dbReference type="Pfam" id="PF00355">
    <property type="entry name" value="Rieske"/>
    <property type="match status" value="1"/>
</dbReference>
<dbReference type="InterPro" id="IPR044043">
    <property type="entry name" value="VanA_C_cat"/>
</dbReference>
<keyword evidence="7" id="KW-0808">Transferase</keyword>
<dbReference type="GO" id="GO:0032259">
    <property type="term" value="P:methylation"/>
    <property type="evidence" value="ECO:0007669"/>
    <property type="project" value="UniProtKB-KW"/>
</dbReference>
<evidence type="ECO:0000313" key="8">
    <source>
        <dbReference type="Proteomes" id="UP000238083"/>
    </source>
</evidence>
<dbReference type="GO" id="GO:0046872">
    <property type="term" value="F:metal ion binding"/>
    <property type="evidence" value="ECO:0007669"/>
    <property type="project" value="UniProtKB-KW"/>
</dbReference>
<keyword evidence="2" id="KW-0479">Metal-binding</keyword>
<keyword evidence="4" id="KW-0408">Iron</keyword>
<dbReference type="InterPro" id="IPR050584">
    <property type="entry name" value="Cholesterol_7-desaturase"/>
</dbReference>
<keyword evidence="7" id="KW-0489">Methyltransferase</keyword>
<dbReference type="Pfam" id="PF19112">
    <property type="entry name" value="VanA_C"/>
    <property type="match status" value="1"/>
</dbReference>